<evidence type="ECO:0000313" key="3">
    <source>
        <dbReference type="EMBL" id="MBC3765058.1"/>
    </source>
</evidence>
<reference evidence="3" key="1">
    <citation type="journal article" date="2018" name="Int. J. Syst. Evol. Microbiol.">
        <title>Neptunicella marina gen. nov., sp. nov., isolated from surface seawater.</title>
        <authorList>
            <person name="Liu X."/>
            <person name="Lai Q."/>
            <person name="Du Y."/>
            <person name="Zhang X."/>
            <person name="Liu Z."/>
            <person name="Sun F."/>
            <person name="Shao Z."/>
        </authorList>
    </citation>
    <scope>NUCLEOTIDE SEQUENCE</scope>
    <source>
        <strain evidence="3">S27-2</strain>
    </source>
</reference>
<dbReference type="InterPro" id="IPR049450">
    <property type="entry name" value="ACOT8-like_C"/>
</dbReference>
<dbReference type="InterPro" id="IPR049449">
    <property type="entry name" value="TesB_ACOT8-like_N"/>
</dbReference>
<dbReference type="InterPro" id="IPR042171">
    <property type="entry name" value="Acyl-CoA_hotdog"/>
</dbReference>
<organism evidence="3 4">
    <name type="scientific">Neptunicella marina</name>
    <dbReference type="NCBI Taxonomy" id="2125989"/>
    <lineage>
        <taxon>Bacteria</taxon>
        <taxon>Pseudomonadati</taxon>
        <taxon>Pseudomonadota</taxon>
        <taxon>Gammaproteobacteria</taxon>
        <taxon>Alteromonadales</taxon>
        <taxon>Alteromonadaceae</taxon>
        <taxon>Neptunicella</taxon>
    </lineage>
</organism>
<keyword evidence="4" id="KW-1185">Reference proteome</keyword>
<dbReference type="PANTHER" id="PTHR38110">
    <property type="entry name" value="CHROMOSOME 23, WHOLE GENOME SHOTGUN SEQUENCE"/>
    <property type="match status" value="1"/>
</dbReference>
<dbReference type="Pfam" id="PF13622">
    <property type="entry name" value="4HBT_3"/>
    <property type="match status" value="1"/>
</dbReference>
<dbReference type="InterPro" id="IPR052389">
    <property type="entry name" value="Sec_Metab_Biosynth-Assoc"/>
</dbReference>
<feature type="domain" description="Acyl-CoA thioesterase-like C-terminal" evidence="2">
    <location>
        <begin position="132"/>
        <end position="261"/>
    </location>
</feature>
<evidence type="ECO:0000313" key="4">
    <source>
        <dbReference type="Proteomes" id="UP000601768"/>
    </source>
</evidence>
<protein>
    <submittedName>
        <fullName evidence="3">Thioesterase family protein</fullName>
    </submittedName>
</protein>
<dbReference type="SUPFAM" id="SSF54637">
    <property type="entry name" value="Thioesterase/thiol ester dehydrase-isomerase"/>
    <property type="match status" value="2"/>
</dbReference>
<comment type="caution">
    <text evidence="3">The sequence shown here is derived from an EMBL/GenBank/DDBJ whole genome shotgun (WGS) entry which is preliminary data.</text>
</comment>
<evidence type="ECO:0000259" key="2">
    <source>
        <dbReference type="Pfam" id="PF20789"/>
    </source>
</evidence>
<dbReference type="RefSeq" id="WP_186505518.1">
    <property type="nucleotide sequence ID" value="NZ_JACNEP010000002.1"/>
</dbReference>
<accession>A0A8J6ITC4</accession>
<sequence>MHIDELLAHFSLPQAEYKLTVPSNWAQGRTVFGGLSAALLFQSMKHQLSDDRELRSLSVNFVGPLNADEEFVITSDMLRQGKNASQIEARAMQNGRVSVVAIAVFAGQRESKVAVQNNTRHQMPIPKKPKFIPQIPRVTPKFLRHIDLSIHEGGIPFTGSAISHMHGWMRFKQAPEKITDTHLIALADAWPPAPLQMLRWPAPASTMSWNLEFIHPHRPIAPTDWIAYQAETRQAASGYAHTEANLWDSQGELIAVSRQLVGIFDV</sequence>
<dbReference type="EMBL" id="JACNEP010000002">
    <property type="protein sequence ID" value="MBC3765058.1"/>
    <property type="molecule type" value="Genomic_DNA"/>
</dbReference>
<dbReference type="Proteomes" id="UP000601768">
    <property type="component" value="Unassembled WGS sequence"/>
</dbReference>
<name>A0A8J6ITC4_9ALTE</name>
<gene>
    <name evidence="3" type="ORF">H8B19_04155</name>
</gene>
<feature type="domain" description="Acyl-CoA thioesterase-like N-terminal HotDog" evidence="1">
    <location>
        <begin position="22"/>
        <end position="105"/>
    </location>
</feature>
<dbReference type="PANTHER" id="PTHR38110:SF1">
    <property type="entry name" value="THIOESTERASE DOMAIN-CONTAINING PROTEIN"/>
    <property type="match status" value="1"/>
</dbReference>
<dbReference type="Gene3D" id="2.40.160.210">
    <property type="entry name" value="Acyl-CoA thioesterase, double hotdog domain"/>
    <property type="match status" value="1"/>
</dbReference>
<evidence type="ECO:0000259" key="1">
    <source>
        <dbReference type="Pfam" id="PF13622"/>
    </source>
</evidence>
<dbReference type="AlphaFoldDB" id="A0A8J6ITC4"/>
<dbReference type="Pfam" id="PF20789">
    <property type="entry name" value="4HBT_3C"/>
    <property type="match status" value="1"/>
</dbReference>
<proteinExistence type="predicted"/>
<dbReference type="InterPro" id="IPR029069">
    <property type="entry name" value="HotDog_dom_sf"/>
</dbReference>
<reference evidence="3" key="2">
    <citation type="submission" date="2020-08" db="EMBL/GenBank/DDBJ databases">
        <authorList>
            <person name="Lai Q."/>
        </authorList>
    </citation>
    <scope>NUCLEOTIDE SEQUENCE</scope>
    <source>
        <strain evidence="3">S27-2</strain>
    </source>
</reference>